<feature type="transmembrane region" description="Helical" evidence="1">
    <location>
        <begin position="322"/>
        <end position="346"/>
    </location>
</feature>
<keyword evidence="2" id="KW-0732">Signal</keyword>
<feature type="transmembrane region" description="Helical" evidence="1">
    <location>
        <begin position="36"/>
        <end position="57"/>
    </location>
</feature>
<comment type="caution">
    <text evidence="3">The sequence shown here is derived from an EMBL/GenBank/DDBJ whole genome shotgun (WGS) entry which is preliminary data.</text>
</comment>
<feature type="transmembrane region" description="Helical" evidence="1">
    <location>
        <begin position="69"/>
        <end position="87"/>
    </location>
</feature>
<reference evidence="3 4" key="1">
    <citation type="submission" date="2015-07" db="EMBL/GenBank/DDBJ databases">
        <title>Draft genome sequence of the Amantichitinum ursilacus IGB-41, a new chitin-degrading bacterium.</title>
        <authorList>
            <person name="Kirstahler P."/>
            <person name="Guenther M."/>
            <person name="Grumaz C."/>
            <person name="Rupp S."/>
            <person name="Zibek S."/>
            <person name="Sohn K."/>
        </authorList>
    </citation>
    <scope>NUCLEOTIDE SEQUENCE [LARGE SCALE GENOMIC DNA]</scope>
    <source>
        <strain evidence="3 4">IGB-41</strain>
    </source>
</reference>
<keyword evidence="4" id="KW-1185">Reference proteome</keyword>
<dbReference type="Pfam" id="PF16980">
    <property type="entry name" value="CitMHS_2"/>
    <property type="match status" value="1"/>
</dbReference>
<feature type="signal peptide" evidence="2">
    <location>
        <begin position="1"/>
        <end position="26"/>
    </location>
</feature>
<feature type="chain" id="PRO_5005862972" evidence="2">
    <location>
        <begin position="27"/>
        <end position="473"/>
    </location>
</feature>
<dbReference type="EMBL" id="LAQT01000010">
    <property type="protein sequence ID" value="KPC52016.1"/>
    <property type="molecule type" value="Genomic_DNA"/>
</dbReference>
<evidence type="ECO:0000313" key="3">
    <source>
        <dbReference type="EMBL" id="KPC52016.1"/>
    </source>
</evidence>
<feature type="transmembrane region" description="Helical" evidence="1">
    <location>
        <begin position="102"/>
        <end position="123"/>
    </location>
</feature>
<dbReference type="Proteomes" id="UP000037939">
    <property type="component" value="Unassembled WGS sequence"/>
</dbReference>
<name>A0A0N0XHT0_9NEIS</name>
<feature type="transmembrane region" description="Helical" evidence="1">
    <location>
        <begin position="293"/>
        <end position="310"/>
    </location>
</feature>
<evidence type="ECO:0000256" key="1">
    <source>
        <dbReference type="SAM" id="Phobius"/>
    </source>
</evidence>
<feature type="transmembrane region" description="Helical" evidence="1">
    <location>
        <begin position="169"/>
        <end position="187"/>
    </location>
</feature>
<keyword evidence="1" id="KW-0812">Transmembrane</keyword>
<gene>
    <name evidence="3" type="ORF">WG78_13190</name>
</gene>
<feature type="transmembrane region" description="Helical" evidence="1">
    <location>
        <begin position="255"/>
        <end position="273"/>
    </location>
</feature>
<dbReference type="STRING" id="857265.WG78_13190"/>
<feature type="transmembrane region" description="Helical" evidence="1">
    <location>
        <begin position="135"/>
        <end position="157"/>
    </location>
</feature>
<dbReference type="PATRIC" id="fig|857265.3.peg.2716"/>
<dbReference type="InterPro" id="IPR031566">
    <property type="entry name" value="CitMHS_2"/>
</dbReference>
<dbReference type="RefSeq" id="WP_053938291.1">
    <property type="nucleotide sequence ID" value="NZ_LAQT01000010.1"/>
</dbReference>
<proteinExistence type="predicted"/>
<dbReference type="AlphaFoldDB" id="A0A0N0XHT0"/>
<feature type="transmembrane region" description="Helical" evidence="1">
    <location>
        <begin position="372"/>
        <end position="396"/>
    </location>
</feature>
<keyword evidence="1" id="KW-1133">Transmembrane helix</keyword>
<evidence type="ECO:0000313" key="4">
    <source>
        <dbReference type="Proteomes" id="UP000037939"/>
    </source>
</evidence>
<feature type="transmembrane region" description="Helical" evidence="1">
    <location>
        <begin position="408"/>
        <end position="430"/>
    </location>
</feature>
<feature type="transmembrane region" description="Helical" evidence="1">
    <location>
        <begin position="450"/>
        <end position="472"/>
    </location>
</feature>
<keyword evidence="1" id="KW-0472">Membrane</keyword>
<evidence type="ECO:0000256" key="2">
    <source>
        <dbReference type="SAM" id="SignalP"/>
    </source>
</evidence>
<protein>
    <submittedName>
        <fullName evidence="3">Citrate transporter</fullName>
    </submittedName>
</protein>
<accession>A0A0N0XHT0</accession>
<feature type="transmembrane region" description="Helical" evidence="1">
    <location>
        <begin position="215"/>
        <end position="234"/>
    </location>
</feature>
<sequence>MSRSLSKYRPILTGVLGLMLPSLALAAGTTPDGATLSLAWCIPFAGTLLSIALFPLLAPQFWHHHFGKIAAFWALALLLPYAGAFGVDASAHAVVHALMGEYIPFILLLLALYTISGGILVAGDLHGSARLNTGLLALGTVLASIMGTTGAAMLLIRPLLRANAQRQDQVHVVVFFIFLVANIGGGLTPLGDPPLFLGFLQGVSFMWTVQHMLPSVAFCAVVLLAVFYALDSWLWRKQTVAMPETTTPQPVRISGLWNVALIAGVVGAVLLSGLWRSGASFDIYGTPVALESLVRDTILLALTLLSLWITPKAIRTGNAFSWFPIIEVAKLFIGIFITIAPAIAILRAGEAGHLAALIKLVSSPSGQPVDVMYFWMTGLLSSFLDNAPTYLVFFNLASGDAQHMMGPFASTLLAISMGAVFMGANTYIGNAPNFMVKAIAEQSGVRMPGFFGYMLWSLAVLLPLFVLVTLVFF</sequence>
<organism evidence="3 4">
    <name type="scientific">Amantichitinum ursilacus</name>
    <dbReference type="NCBI Taxonomy" id="857265"/>
    <lineage>
        <taxon>Bacteria</taxon>
        <taxon>Pseudomonadati</taxon>
        <taxon>Pseudomonadota</taxon>
        <taxon>Betaproteobacteria</taxon>
        <taxon>Neisseriales</taxon>
        <taxon>Chitinibacteraceae</taxon>
        <taxon>Amantichitinum</taxon>
    </lineage>
</organism>